<evidence type="ECO:0000259" key="11">
    <source>
        <dbReference type="Pfam" id="PF00588"/>
    </source>
</evidence>
<dbReference type="FunFam" id="3.40.1280.10:FF:000010">
    <property type="entry name" value="probable methyltransferase TARBP1"/>
    <property type="match status" value="1"/>
</dbReference>
<evidence type="ECO:0000313" key="13">
    <source>
        <dbReference type="Proteomes" id="UP001443914"/>
    </source>
</evidence>
<evidence type="ECO:0000256" key="2">
    <source>
        <dbReference type="ARBA" id="ARBA00022679"/>
    </source>
</evidence>
<keyword evidence="5" id="KW-0007">Acetylation</keyword>
<gene>
    <name evidence="12" type="ORF">RND81_06G223200</name>
</gene>
<keyword evidence="13" id="KW-1185">Reference proteome</keyword>
<dbReference type="Pfam" id="PF00588">
    <property type="entry name" value="SpoU_methylase"/>
    <property type="match status" value="1"/>
</dbReference>
<evidence type="ECO:0000256" key="6">
    <source>
        <dbReference type="ARBA" id="ARBA00093266"/>
    </source>
</evidence>
<name>A0AAW1KFP7_SAPOF</name>
<dbReference type="InterPro" id="IPR045330">
    <property type="entry name" value="TRM3/TARBP1"/>
</dbReference>
<evidence type="ECO:0000256" key="3">
    <source>
        <dbReference type="ARBA" id="ARBA00022691"/>
    </source>
</evidence>
<dbReference type="InterPro" id="IPR044748">
    <property type="entry name" value="Trm3/TARBP1_C"/>
</dbReference>
<dbReference type="GO" id="GO:0141100">
    <property type="term" value="F:tRNA (guanine(18)-2'-O)-methyltransferase activity"/>
    <property type="evidence" value="ECO:0007669"/>
    <property type="project" value="UniProtKB-EC"/>
</dbReference>
<sequence>MSTLRTSLSQSFRRVPPAAVPALLDCILSSTADSPLSLFDFILLDFSVLIKGICEDNRKLSSEECAYLLSFMRGLCHLLKKIGVDVAGLERFMWEAFIPSLKMVHLYEKEILHEIVQSLLEVISDTNSWDLVEKTLIPFLLKSVALSMDVDQSEDTFIVSWSGESVFLGIRELLELGTVYDIIPPLPLTLLCYILSSLLDAATENCQSVKGYSTSTDVFCAATFGGHLLWNLCNLTIQMFSQSSEHRSCAAGLLLPSLFKTFTFNCSIDVCVQGKTYHISRQQFFMNLWKCARMLFAVGSTERRDAYGIISLYLSYFSCVNEQEVEMGDRAEVFDIRAEKDFWDEMKRGLVEKEGFIRKQSLHILKKVLFLNGGELNSNVADRKPHHKGTVPHGMTKRDLWAEEEAQSLGVQTLRVSGDNNFSTKQKWEAFILLYEMLEEYGTHLVEAAWNHQIMVLLHSSTCHVSFAASGQQVDVFGGNFDWLAILWERGLFHENPLVRCHIMKSFLDIDWKSQSNCREMFPEDFVLGAFMQGLNDPVHHKDFGLRGVHCSRTIDAASKFFHQYCRFMCRRERILFLKKLASVAREQSLTRAGLMGLSQCIVSASNFSSVSTAQTHSKGIFGAENHTDVSADVNRFPCTDKLGLIDSLRFLIENSKQHFNRNFRFRVCEDVVEAAMSVVFAHELPLESVLHLLGALPREFIDKSGSFRSKLQNWLAGNDRQDYAGNSFSRMHISQSLSDFPRRFMSCHSFSSGERFFDDDDLVAWFAEAERWTRVLFLLVEEEPQLESLLKFIEEKGVNICQQSSLGEYMTVKFLILLWSLIHELELMQQRNGDHYEVEPRTGSKESHVIHGKFSDTFLVIMEDLMSLAEMSCSVFWADVALDNELPGSVTGKLGGPSQRRLSSPMRTSVLQAIVSVRTLAAVASWCALQRASETLSLAFTYLWKFFHKVVSSPIGDNEQASAEIRLAAYEALSFVLKASGRVISSSAVNLIREMNKSLDPVAKDELILDSMALTFVNHINDFIAVRQMARSRKAVLMNWKWLCLEAILSIPRHALQNGVQLGHGDTFFSDDAVRYIFTDLVESLENAGESSVLPMLRSVRMVLDLLTSGSCYVSSCHGVNVQMIWQLVRSSWILHTSCNKRRVAPIAAVLSSVLHVSIFRDEDMHVAHNEPGPLKWFCEKILEEGTKSPRTIRLAALHLTGLWLSYPGVIKYYMKELRLLTLYGSVAFDEDFEAELLENGEAKSEVSLLAKSSDTEMTEAFINTELYARVSIAVLFNKLADLADLVDRGNQSADCCAALESGKLFLLKLLDSTINDKDLSKELYKKYSATHRRKVRAWQMICVLSRFVRQDIIQRVIDCLSICLYRNNMPAVRQYLETFAIRVYLNFPFMVKEHLVPILCDYDMKTQALSSYVFIAANIMLHAKAEVQSTRLDELLPPVIPLLTSHHHTLRGFTQLLVYQVLCKLLPTLNSSSDSNNLEKKCFFHLKTYLAQNPDCVRLRASMEGYLDAFCPDKSVTPAGIFSNRVEDMEFECVPMSLMEKVVTFLNDVREELRSSMANDDVTLKNESLMNTEGPESLSANTGHEMLLPFPSSELSFDFQKKFTLSKHDKLQDDMEKEDQLLEQILHSRIVSVEKMKANRQQIILVASLLDRIPNLAGLARTCEVFKASGLALADISVLKDKQFQLISVTAEKWVPIIELPVKSIKNFLEKKKREGFSILGLEQTANSILLDKFSYPQKTVLVLGREKEGIPADIIHVLDACIEIPQLGVVRSLNVHVSGAIAVWEYTRQQRSK</sequence>
<dbReference type="SUPFAM" id="SSF75217">
    <property type="entry name" value="alpha/beta knot"/>
    <property type="match status" value="1"/>
</dbReference>
<dbReference type="InterPro" id="IPR001537">
    <property type="entry name" value="SpoU_MeTrfase"/>
</dbReference>
<keyword evidence="2" id="KW-0808">Transferase</keyword>
<dbReference type="Proteomes" id="UP001443914">
    <property type="component" value="Unassembled WGS sequence"/>
</dbReference>
<comment type="catalytic activity">
    <reaction evidence="6">
        <text>guanosine(18) in tRNA + S-adenosyl-L-methionine = 2'-O-methylguanosine(18) in tRNA + S-adenosyl-L-homocysteine + H(+)</text>
        <dbReference type="Rhea" id="RHEA:20077"/>
        <dbReference type="Rhea" id="RHEA-COMP:10190"/>
        <dbReference type="Rhea" id="RHEA-COMP:10192"/>
        <dbReference type="ChEBI" id="CHEBI:15378"/>
        <dbReference type="ChEBI" id="CHEBI:57856"/>
        <dbReference type="ChEBI" id="CHEBI:59789"/>
        <dbReference type="ChEBI" id="CHEBI:74269"/>
        <dbReference type="ChEBI" id="CHEBI:74445"/>
        <dbReference type="EC" id="2.1.1.34"/>
    </reaction>
    <physiologicalReaction direction="left-to-right" evidence="6">
        <dbReference type="Rhea" id="RHEA:20078"/>
    </physiologicalReaction>
</comment>
<accession>A0AAW1KFP7</accession>
<dbReference type="EC" id="2.1.1.34" evidence="8"/>
<evidence type="ECO:0000256" key="7">
    <source>
        <dbReference type="ARBA" id="ARBA00093361"/>
    </source>
</evidence>
<dbReference type="InterPro" id="IPR029028">
    <property type="entry name" value="Alpha/beta_knot_MTases"/>
</dbReference>
<evidence type="ECO:0000256" key="9">
    <source>
        <dbReference type="ARBA" id="ARBA00093636"/>
    </source>
</evidence>
<reference evidence="12" key="1">
    <citation type="submission" date="2024-03" db="EMBL/GenBank/DDBJ databases">
        <title>WGS assembly of Saponaria officinalis var. Norfolk2.</title>
        <authorList>
            <person name="Jenkins J."/>
            <person name="Shu S."/>
            <person name="Grimwood J."/>
            <person name="Barry K."/>
            <person name="Goodstein D."/>
            <person name="Schmutz J."/>
            <person name="Leebens-Mack J."/>
            <person name="Osbourn A."/>
        </authorList>
    </citation>
    <scope>NUCLEOTIDE SEQUENCE [LARGE SCALE GENOMIC DNA]</scope>
    <source>
        <strain evidence="12">JIC</strain>
    </source>
</reference>
<dbReference type="PANTHER" id="PTHR12029:SF11">
    <property type="entry name" value="METHYLTRANSFERASE TARBP1-RELATED"/>
    <property type="match status" value="1"/>
</dbReference>
<keyword evidence="1" id="KW-0489">Methyltransferase</keyword>
<dbReference type="GO" id="GO:0030488">
    <property type="term" value="P:tRNA methylation"/>
    <property type="evidence" value="ECO:0007669"/>
    <property type="project" value="InterPro"/>
</dbReference>
<dbReference type="EMBL" id="JBDFQZ010000006">
    <property type="protein sequence ID" value="KAK9716283.1"/>
    <property type="molecule type" value="Genomic_DNA"/>
</dbReference>
<keyword evidence="3" id="KW-0949">S-adenosyl-L-methionine</keyword>
<comment type="caution">
    <text evidence="12">The sequence shown here is derived from an EMBL/GenBank/DDBJ whole genome shotgun (WGS) entry which is preliminary data.</text>
</comment>
<dbReference type="CDD" id="cd18091">
    <property type="entry name" value="SpoU-like_TRM3-like"/>
    <property type="match status" value="1"/>
</dbReference>
<evidence type="ECO:0000313" key="12">
    <source>
        <dbReference type="EMBL" id="KAK9716283.1"/>
    </source>
</evidence>
<evidence type="ECO:0000256" key="10">
    <source>
        <dbReference type="ARBA" id="ARBA00093656"/>
    </source>
</evidence>
<dbReference type="GO" id="GO:0003723">
    <property type="term" value="F:RNA binding"/>
    <property type="evidence" value="ECO:0007669"/>
    <property type="project" value="UniProtKB-KW"/>
</dbReference>
<evidence type="ECO:0000256" key="8">
    <source>
        <dbReference type="ARBA" id="ARBA00093594"/>
    </source>
</evidence>
<dbReference type="Gene3D" id="3.40.1280.10">
    <property type="match status" value="1"/>
</dbReference>
<evidence type="ECO:0000256" key="4">
    <source>
        <dbReference type="ARBA" id="ARBA00022884"/>
    </source>
</evidence>
<organism evidence="12 13">
    <name type="scientific">Saponaria officinalis</name>
    <name type="common">Common soapwort</name>
    <name type="synonym">Lychnis saponaria</name>
    <dbReference type="NCBI Taxonomy" id="3572"/>
    <lineage>
        <taxon>Eukaryota</taxon>
        <taxon>Viridiplantae</taxon>
        <taxon>Streptophyta</taxon>
        <taxon>Embryophyta</taxon>
        <taxon>Tracheophyta</taxon>
        <taxon>Spermatophyta</taxon>
        <taxon>Magnoliopsida</taxon>
        <taxon>eudicotyledons</taxon>
        <taxon>Gunneridae</taxon>
        <taxon>Pentapetalae</taxon>
        <taxon>Caryophyllales</taxon>
        <taxon>Caryophyllaceae</taxon>
        <taxon>Caryophylleae</taxon>
        <taxon>Saponaria</taxon>
    </lineage>
</organism>
<keyword evidence="4" id="KW-0694">RNA-binding</keyword>
<dbReference type="PANTHER" id="PTHR12029">
    <property type="entry name" value="RNA METHYLTRANSFERASE"/>
    <property type="match status" value="1"/>
</dbReference>
<protein>
    <recommendedName>
        <fullName evidence="9">tRNA (guanosine(18)-2'-O)-methyltransferase TARBP1</fullName>
        <ecNumber evidence="8">2.1.1.34</ecNumber>
    </recommendedName>
    <alternativeName>
        <fullName evidence="10">TAR RNA-binding protein 1</fullName>
    </alternativeName>
</protein>
<evidence type="ECO:0000256" key="5">
    <source>
        <dbReference type="ARBA" id="ARBA00022990"/>
    </source>
</evidence>
<proteinExistence type="predicted"/>
<comment type="function">
    <text evidence="7">S-adenosyl-L-methionine-dependent 2'-O-ribose methyltransferase that catalyzes the formation of 2'-O-methylguanosine at position 18 (Gm18) in a subset of tRNA. Selectively mediates Gm18 methylation of tRNAGln-TTG/CTG and tRNASer-TGA/GCT. Gm18 modification can enhance the stability of modified tRNAs.</text>
</comment>
<dbReference type="InterPro" id="IPR029026">
    <property type="entry name" value="tRNA_m1G_MTases_N"/>
</dbReference>
<evidence type="ECO:0000256" key="1">
    <source>
        <dbReference type="ARBA" id="ARBA00022603"/>
    </source>
</evidence>
<feature type="domain" description="tRNA/rRNA methyltransferase SpoU type" evidence="11">
    <location>
        <begin position="1645"/>
        <end position="1786"/>
    </location>
</feature>